<dbReference type="PANTHER" id="PTHR34220">
    <property type="entry name" value="SENSOR HISTIDINE KINASE YPDA"/>
    <property type="match status" value="1"/>
</dbReference>
<evidence type="ECO:0000256" key="1">
    <source>
        <dbReference type="SAM" id="Phobius"/>
    </source>
</evidence>
<dbReference type="EMBL" id="LYPB01000087">
    <property type="protein sequence ID" value="OAS14920.1"/>
    <property type="molecule type" value="Genomic_DNA"/>
</dbReference>
<evidence type="ECO:0000259" key="3">
    <source>
        <dbReference type="Pfam" id="PF06580"/>
    </source>
</evidence>
<feature type="domain" description="Signal transduction histidine kinase internal region" evidence="3">
    <location>
        <begin position="380"/>
        <end position="458"/>
    </location>
</feature>
<protein>
    <submittedName>
        <fullName evidence="4">Uncharacterized protein</fullName>
    </submittedName>
</protein>
<dbReference type="SUPFAM" id="SSF55874">
    <property type="entry name" value="ATPase domain of HSP90 chaperone/DNA topoisomerase II/histidine kinase"/>
    <property type="match status" value="1"/>
</dbReference>
<dbReference type="AlphaFoldDB" id="A0A198A169"/>
<dbReference type="Proteomes" id="UP000078454">
    <property type="component" value="Unassembled WGS sequence"/>
</dbReference>
<dbReference type="InterPro" id="IPR050640">
    <property type="entry name" value="Bact_2-comp_sensor_kinase"/>
</dbReference>
<feature type="transmembrane region" description="Helical" evidence="1">
    <location>
        <begin position="286"/>
        <end position="305"/>
    </location>
</feature>
<dbReference type="Pfam" id="PF02518">
    <property type="entry name" value="HATPase_c"/>
    <property type="match status" value="1"/>
</dbReference>
<dbReference type="Pfam" id="PF06580">
    <property type="entry name" value="His_kinase"/>
    <property type="match status" value="1"/>
</dbReference>
<comment type="caution">
    <text evidence="4">The sequence shown here is derived from an EMBL/GenBank/DDBJ whole genome shotgun (WGS) entry which is preliminary data.</text>
</comment>
<accession>A0A198A169</accession>
<sequence length="588" mass="66465">MSKITIRNQLFFLAASTFVLLVVIFLVFYSQNKNIIKQKNDEYTLNMISQLQHDISSYKNSMDNLLMNIAYNPDMQEFMLEKDYGKKYEISKKIGSVLNNARLMKDGIVDVIVVGNSGNFYSTFGGNEYVTKYQELFSASPFITGLKEVRYGSNIAGSQFFIAGLSIFAAYDPEFIGKQIGYCYLVIDAKEIAPISVPKIDGEEMKFYLIDRDHQLFSSNDMASGKDVAAFLQRAETYDGQSTTLLLNGERNIVHTERIPELGGTIVSAVPEKALFAEIKELRLNVFYLLLTAVFILSLPFTLIMNNLMKPIRQMAIFIKGIRTQQSVVPKENIQLEGYLEMTILSSKLNTMFNEIDSLTQILIQTNVQLYKVEIEKKHAELAFLQSQINPHFLYNTFEMIKGMASMKGVPEIKALVQDLSRIFRYSIKGAEEVCLQEELDMVSAYLRIQKARFKDRFDIQLEVSSDALKNLVPRMILQPIVENAIIHGLEPLTKKGLLHLTAEIDSLNRLIIRITDNGVGMNEATVASLNAARDGNQHIGIHNVANRITFMYGDEYGITIKSTETQGTEVIMQLPFKGEDYVQSPAS</sequence>
<keyword evidence="1" id="KW-0812">Transmembrane</keyword>
<dbReference type="Gene3D" id="3.30.565.10">
    <property type="entry name" value="Histidine kinase-like ATPase, C-terminal domain"/>
    <property type="match status" value="1"/>
</dbReference>
<dbReference type="STRING" id="1850517.A8708_05325"/>
<evidence type="ECO:0000313" key="5">
    <source>
        <dbReference type="Proteomes" id="UP000078454"/>
    </source>
</evidence>
<dbReference type="InterPro" id="IPR003594">
    <property type="entry name" value="HATPase_dom"/>
</dbReference>
<dbReference type="Gene3D" id="3.30.450.20">
    <property type="entry name" value="PAS domain"/>
    <property type="match status" value="1"/>
</dbReference>
<dbReference type="GO" id="GO:0016020">
    <property type="term" value="C:membrane"/>
    <property type="evidence" value="ECO:0007669"/>
    <property type="project" value="InterPro"/>
</dbReference>
<dbReference type="InterPro" id="IPR010559">
    <property type="entry name" value="Sig_transdc_His_kin_internal"/>
</dbReference>
<proteinExistence type="predicted"/>
<dbReference type="PANTHER" id="PTHR34220:SF7">
    <property type="entry name" value="SENSOR HISTIDINE KINASE YPDA"/>
    <property type="match status" value="1"/>
</dbReference>
<feature type="domain" description="Histidine kinase/HSP90-like ATPase" evidence="2">
    <location>
        <begin position="475"/>
        <end position="578"/>
    </location>
</feature>
<name>A0A198A169_9BACL</name>
<evidence type="ECO:0000259" key="2">
    <source>
        <dbReference type="Pfam" id="PF02518"/>
    </source>
</evidence>
<keyword evidence="1" id="KW-1133">Transmembrane helix</keyword>
<reference evidence="4 5" key="1">
    <citation type="submission" date="2016-05" db="EMBL/GenBank/DDBJ databases">
        <title>Paenibacillus sp. 1ZS3-15 nov., isolated from the rhizosphere soil.</title>
        <authorList>
            <person name="Zhang X.X."/>
            <person name="Zhang J."/>
        </authorList>
    </citation>
    <scope>NUCLEOTIDE SEQUENCE [LARGE SCALE GENOMIC DNA]</scope>
    <source>
        <strain evidence="4 5">1ZS3-15</strain>
    </source>
</reference>
<dbReference type="GO" id="GO:0000155">
    <property type="term" value="F:phosphorelay sensor kinase activity"/>
    <property type="evidence" value="ECO:0007669"/>
    <property type="project" value="InterPro"/>
</dbReference>
<dbReference type="InterPro" id="IPR036890">
    <property type="entry name" value="HATPase_C_sf"/>
</dbReference>
<dbReference type="RefSeq" id="WP_068669113.1">
    <property type="nucleotide sequence ID" value="NZ_LYPB01000087.1"/>
</dbReference>
<organism evidence="4 5">
    <name type="scientific">Paenibacillus oryzisoli</name>
    <dbReference type="NCBI Taxonomy" id="1850517"/>
    <lineage>
        <taxon>Bacteria</taxon>
        <taxon>Bacillati</taxon>
        <taxon>Bacillota</taxon>
        <taxon>Bacilli</taxon>
        <taxon>Bacillales</taxon>
        <taxon>Paenibacillaceae</taxon>
        <taxon>Paenibacillus</taxon>
    </lineage>
</organism>
<evidence type="ECO:0000313" key="4">
    <source>
        <dbReference type="EMBL" id="OAS14920.1"/>
    </source>
</evidence>
<keyword evidence="1" id="KW-0472">Membrane</keyword>
<keyword evidence="5" id="KW-1185">Reference proteome</keyword>
<feature type="transmembrane region" description="Helical" evidence="1">
    <location>
        <begin position="12"/>
        <end position="30"/>
    </location>
</feature>
<gene>
    <name evidence="4" type="ORF">A8708_05325</name>
</gene>